<comment type="caution">
    <text evidence="1">The sequence shown here is derived from an EMBL/GenBank/DDBJ whole genome shotgun (WGS) entry which is preliminary data.</text>
</comment>
<evidence type="ECO:0000313" key="1">
    <source>
        <dbReference type="EMBL" id="KAI4318277.1"/>
    </source>
</evidence>
<accession>A0ACB9M2G5</accession>
<keyword evidence="2" id="KW-1185">Reference proteome</keyword>
<dbReference type="EMBL" id="CM039435">
    <property type="protein sequence ID" value="KAI4318277.1"/>
    <property type="molecule type" value="Genomic_DNA"/>
</dbReference>
<protein>
    <submittedName>
        <fullName evidence="1">Uncharacterized protein</fullName>
    </submittedName>
</protein>
<reference evidence="1 2" key="1">
    <citation type="journal article" date="2022" name="DNA Res.">
        <title>Chromosomal-level genome assembly of the orchid tree Bauhinia variegata (Leguminosae; Cercidoideae) supports the allotetraploid origin hypothesis of Bauhinia.</title>
        <authorList>
            <person name="Zhong Y."/>
            <person name="Chen Y."/>
            <person name="Zheng D."/>
            <person name="Pang J."/>
            <person name="Liu Y."/>
            <person name="Luo S."/>
            <person name="Meng S."/>
            <person name="Qian L."/>
            <person name="Wei D."/>
            <person name="Dai S."/>
            <person name="Zhou R."/>
        </authorList>
    </citation>
    <scope>NUCLEOTIDE SEQUENCE [LARGE SCALE GENOMIC DNA]</scope>
    <source>
        <strain evidence="1">BV-YZ2020</strain>
    </source>
</reference>
<sequence>MSIGLTPLAHTILADDSADETPPEDIDIPTLELLTEEEPTKVVEQIPLRRSERVHKSTQKENIARHSQTTIGGWHSLRCLQYHDVHFSSYNHGKSYKKKECGVYALLALFGHPFGIYVLVINFNYFQHISNSLGAILGLVQLILYACYCSWKKGNNDDDPKMPAAEVQLPNAKGATRV</sequence>
<gene>
    <name evidence="1" type="ORF">L6164_026066</name>
</gene>
<evidence type="ECO:0000313" key="2">
    <source>
        <dbReference type="Proteomes" id="UP000828941"/>
    </source>
</evidence>
<name>A0ACB9M2G5_BAUVA</name>
<organism evidence="1 2">
    <name type="scientific">Bauhinia variegata</name>
    <name type="common">Purple orchid tree</name>
    <name type="synonym">Phanera variegata</name>
    <dbReference type="NCBI Taxonomy" id="167791"/>
    <lineage>
        <taxon>Eukaryota</taxon>
        <taxon>Viridiplantae</taxon>
        <taxon>Streptophyta</taxon>
        <taxon>Embryophyta</taxon>
        <taxon>Tracheophyta</taxon>
        <taxon>Spermatophyta</taxon>
        <taxon>Magnoliopsida</taxon>
        <taxon>eudicotyledons</taxon>
        <taxon>Gunneridae</taxon>
        <taxon>Pentapetalae</taxon>
        <taxon>rosids</taxon>
        <taxon>fabids</taxon>
        <taxon>Fabales</taxon>
        <taxon>Fabaceae</taxon>
        <taxon>Cercidoideae</taxon>
        <taxon>Cercideae</taxon>
        <taxon>Bauhiniinae</taxon>
        <taxon>Bauhinia</taxon>
    </lineage>
</organism>
<proteinExistence type="predicted"/>
<dbReference type="Proteomes" id="UP000828941">
    <property type="component" value="Chromosome 10"/>
</dbReference>